<evidence type="ECO:0000313" key="3">
    <source>
        <dbReference type="Proteomes" id="UP001467690"/>
    </source>
</evidence>
<feature type="domain" description="Nucleotidyl transferase" evidence="1">
    <location>
        <begin position="6"/>
        <end position="236"/>
    </location>
</feature>
<dbReference type="InterPro" id="IPR029044">
    <property type="entry name" value="Nucleotide-diphossugar_trans"/>
</dbReference>
<dbReference type="Proteomes" id="UP001467690">
    <property type="component" value="Unassembled WGS sequence"/>
</dbReference>
<dbReference type="Gene3D" id="3.90.550.10">
    <property type="entry name" value="Spore Coat Polysaccharide Biosynthesis Protein SpsA, Chain A"/>
    <property type="match status" value="1"/>
</dbReference>
<organism evidence="2 3">
    <name type="scientific">Catenovulum sediminis</name>
    <dbReference type="NCBI Taxonomy" id="1740262"/>
    <lineage>
        <taxon>Bacteria</taxon>
        <taxon>Pseudomonadati</taxon>
        <taxon>Pseudomonadota</taxon>
        <taxon>Gammaproteobacteria</taxon>
        <taxon>Alteromonadales</taxon>
        <taxon>Alteromonadaceae</taxon>
        <taxon>Catenovulum</taxon>
    </lineage>
</organism>
<proteinExistence type="predicted"/>
<dbReference type="InterPro" id="IPR005835">
    <property type="entry name" value="NTP_transferase_dom"/>
</dbReference>
<comment type="caution">
    <text evidence="2">The sequence shown here is derived from an EMBL/GenBank/DDBJ whole genome shotgun (WGS) entry which is preliminary data.</text>
</comment>
<accession>A0ABV1RHJ8</accession>
<protein>
    <submittedName>
        <fullName evidence="2">Nucleotidyltransferase family protein</fullName>
    </submittedName>
</protein>
<reference evidence="2 3" key="1">
    <citation type="submission" date="2024-06" db="EMBL/GenBank/DDBJ databases">
        <authorList>
            <person name="Chen R.Y."/>
        </authorList>
    </citation>
    <scope>NUCLEOTIDE SEQUENCE [LARGE SCALE GENOMIC DNA]</scope>
    <source>
        <strain evidence="2 3">D2</strain>
    </source>
</reference>
<dbReference type="Pfam" id="PF00483">
    <property type="entry name" value="NTP_transferase"/>
    <property type="match status" value="1"/>
</dbReference>
<dbReference type="SUPFAM" id="SSF53448">
    <property type="entry name" value="Nucleotide-diphospho-sugar transferases"/>
    <property type="match status" value="1"/>
</dbReference>
<name>A0ABV1RHJ8_9ALTE</name>
<keyword evidence="3" id="KW-1185">Reference proteome</keyword>
<dbReference type="RefSeq" id="WP_350401726.1">
    <property type="nucleotide sequence ID" value="NZ_JBELOE010000200.1"/>
</dbReference>
<evidence type="ECO:0000259" key="1">
    <source>
        <dbReference type="Pfam" id="PF00483"/>
    </source>
</evidence>
<sequence length="255" mass="28575">MPVDTAILLAAGLGTRLKPLTNSVPKCLAPINGTPLLYYWIDNLVRMGVKRIFINTHYFVAQVVKAVQQHPERNIIELVYEDKLLGTAGTVRNILNKYAIDSPNVFIAHADNLCFCNWFNFLDYHANRKANIEVTMMAFQTDTPSSCGILEVDEENQLLAFHEKVENPPGNLANGAVYIFSDKALKAFRISKIELPDISLDIIPSLLGAIQVWENTVYLRDIGTPISYQQAQSDVLKYIDSKPLIDGQMSHKITP</sequence>
<dbReference type="CDD" id="cd04181">
    <property type="entry name" value="NTP_transferase"/>
    <property type="match status" value="1"/>
</dbReference>
<dbReference type="PANTHER" id="PTHR22572">
    <property type="entry name" value="SUGAR-1-PHOSPHATE GUANYL TRANSFERASE"/>
    <property type="match status" value="1"/>
</dbReference>
<evidence type="ECO:0000313" key="2">
    <source>
        <dbReference type="EMBL" id="MER2492207.1"/>
    </source>
</evidence>
<gene>
    <name evidence="2" type="ORF">ABS311_09965</name>
</gene>
<dbReference type="EMBL" id="JBELOE010000200">
    <property type="protein sequence ID" value="MER2492207.1"/>
    <property type="molecule type" value="Genomic_DNA"/>
</dbReference>
<dbReference type="InterPro" id="IPR050486">
    <property type="entry name" value="Mannose-1P_guanyltransferase"/>
</dbReference>